<comment type="caution">
    <text evidence="6">The sequence shown here is derived from an EMBL/GenBank/DDBJ whole genome shotgun (WGS) entry which is preliminary data.</text>
</comment>
<evidence type="ECO:0000256" key="2">
    <source>
        <dbReference type="ARBA" id="ARBA00023002"/>
    </source>
</evidence>
<dbReference type="SUPFAM" id="SSF51735">
    <property type="entry name" value="NAD(P)-binding Rossmann-fold domains"/>
    <property type="match status" value="1"/>
</dbReference>
<keyword evidence="7" id="KW-1185">Reference proteome</keyword>
<dbReference type="InterPro" id="IPR033524">
    <property type="entry name" value="Glu/Leu/Phe/Val_DH_AS"/>
</dbReference>
<reference evidence="7" key="1">
    <citation type="journal article" date="2019" name="Int. J. Syst. Evol. Microbiol.">
        <title>The Global Catalogue of Microorganisms (GCM) 10K type strain sequencing project: providing services to taxonomists for standard genome sequencing and annotation.</title>
        <authorList>
            <consortium name="The Broad Institute Genomics Platform"/>
            <consortium name="The Broad Institute Genome Sequencing Center for Infectious Disease"/>
            <person name="Wu L."/>
            <person name="Ma J."/>
        </authorList>
    </citation>
    <scope>NUCLEOTIDE SEQUENCE [LARGE SCALE GENOMIC DNA]</scope>
    <source>
        <strain evidence="7">JCM 9458</strain>
    </source>
</reference>
<protein>
    <submittedName>
        <fullName evidence="6">Amino acid dehydrogenase</fullName>
    </submittedName>
</protein>
<sequence>MTLSQTMAARDFEQVVVCRDPNSGLESVIAVHDTTLGPSLGGIRMRAYPSQDAALADALDLAEAMTYKAALAGLELGGGKSVINADPTSPHRRELLAAHARYIAGLGGRYIPAVDMGTSPEDLELVGHYVPTVASQRRDPSYFTARGVVASIRAALGLTSATGLRDAHVAVQGLGHVGRHVVALLAEEGARLTVGDIDAARVREVRDRFGATAVPADEVLITDADVVCPCAGGAAITEPVLDRLKARYVIGAANNVLADQSLAGGLMQRGIVHVPDFVANAGGLIACEAELRGDDSGVLDRVDGIGDTAVAILSRAQATHTDSVSVALELARTRLASRRPGRPWFPSAS</sequence>
<dbReference type="Gene3D" id="3.40.50.10860">
    <property type="entry name" value="Leucine Dehydrogenase, chain A, domain 1"/>
    <property type="match status" value="1"/>
</dbReference>
<accession>A0ABP6SZC6</accession>
<keyword evidence="2 4" id="KW-0560">Oxidoreductase</keyword>
<dbReference type="Pfam" id="PF00208">
    <property type="entry name" value="ELFV_dehydrog"/>
    <property type="match status" value="1"/>
</dbReference>
<dbReference type="SMART" id="SM00839">
    <property type="entry name" value="ELFV_dehydrog"/>
    <property type="match status" value="1"/>
</dbReference>
<dbReference type="PIRSF" id="PIRSF000188">
    <property type="entry name" value="Phe_leu_dh"/>
    <property type="match status" value="1"/>
</dbReference>
<dbReference type="PRINTS" id="PR00082">
    <property type="entry name" value="GLFDHDRGNASE"/>
</dbReference>
<evidence type="ECO:0000313" key="6">
    <source>
        <dbReference type="EMBL" id="GAA3388449.1"/>
    </source>
</evidence>
<dbReference type="InterPro" id="IPR046346">
    <property type="entry name" value="Aminoacid_DH-like_N_sf"/>
</dbReference>
<dbReference type="EMBL" id="BAAAYN010000023">
    <property type="protein sequence ID" value="GAA3388449.1"/>
    <property type="molecule type" value="Genomic_DNA"/>
</dbReference>
<feature type="domain" description="Glutamate/phenylalanine/leucine/valine/L-tryptophan dehydrogenase C-terminal" evidence="5">
    <location>
        <begin position="138"/>
        <end position="341"/>
    </location>
</feature>
<name>A0ABP6SZC6_9ACTN</name>
<gene>
    <name evidence="6" type="ORF">GCM10020369_34670</name>
</gene>
<dbReference type="RefSeq" id="WP_345729153.1">
    <property type="nucleotide sequence ID" value="NZ_BAAAYN010000023.1"/>
</dbReference>
<evidence type="ECO:0000256" key="3">
    <source>
        <dbReference type="ARBA" id="ARBA00023027"/>
    </source>
</evidence>
<evidence type="ECO:0000313" key="7">
    <source>
        <dbReference type="Proteomes" id="UP001501676"/>
    </source>
</evidence>
<dbReference type="PANTHER" id="PTHR42722:SF1">
    <property type="entry name" value="VALINE DEHYDROGENASE"/>
    <property type="match status" value="1"/>
</dbReference>
<dbReference type="PANTHER" id="PTHR42722">
    <property type="entry name" value="LEUCINE DEHYDROGENASE"/>
    <property type="match status" value="1"/>
</dbReference>
<dbReference type="InterPro" id="IPR006096">
    <property type="entry name" value="Glu/Leu/Phe/Val/Trp_DH_C"/>
</dbReference>
<dbReference type="InterPro" id="IPR016211">
    <property type="entry name" value="Glu/Phe/Leu/Val/Trp_DH_bac/arc"/>
</dbReference>
<dbReference type="InterPro" id="IPR006097">
    <property type="entry name" value="Glu/Leu/Phe/Val/Trp_DH_dimer"/>
</dbReference>
<evidence type="ECO:0000259" key="5">
    <source>
        <dbReference type="SMART" id="SM00839"/>
    </source>
</evidence>
<dbReference type="CDD" id="cd01075">
    <property type="entry name" value="NAD_bind_Leu_Phe_Val_DH"/>
    <property type="match status" value="1"/>
</dbReference>
<evidence type="ECO:0000256" key="4">
    <source>
        <dbReference type="RuleBase" id="RU004417"/>
    </source>
</evidence>
<dbReference type="InterPro" id="IPR006095">
    <property type="entry name" value="Glu/Leu/Phe/Val/Trp_DH"/>
</dbReference>
<dbReference type="InterPro" id="IPR036291">
    <property type="entry name" value="NAD(P)-bd_dom_sf"/>
</dbReference>
<comment type="similarity">
    <text evidence="1 4">Belongs to the Glu/Leu/Phe/Val dehydrogenases family.</text>
</comment>
<dbReference type="Pfam" id="PF02812">
    <property type="entry name" value="ELFV_dehydrog_N"/>
    <property type="match status" value="1"/>
</dbReference>
<keyword evidence="3" id="KW-0520">NAD</keyword>
<proteinExistence type="inferred from homology"/>
<dbReference type="Gene3D" id="3.40.50.720">
    <property type="entry name" value="NAD(P)-binding Rossmann-like Domain"/>
    <property type="match status" value="1"/>
</dbReference>
<evidence type="ECO:0000256" key="1">
    <source>
        <dbReference type="ARBA" id="ARBA00006382"/>
    </source>
</evidence>
<dbReference type="SUPFAM" id="SSF53223">
    <property type="entry name" value="Aminoacid dehydrogenase-like, N-terminal domain"/>
    <property type="match status" value="1"/>
</dbReference>
<organism evidence="6 7">
    <name type="scientific">Cryptosporangium minutisporangium</name>
    <dbReference type="NCBI Taxonomy" id="113569"/>
    <lineage>
        <taxon>Bacteria</taxon>
        <taxon>Bacillati</taxon>
        <taxon>Actinomycetota</taxon>
        <taxon>Actinomycetes</taxon>
        <taxon>Cryptosporangiales</taxon>
        <taxon>Cryptosporangiaceae</taxon>
        <taxon>Cryptosporangium</taxon>
    </lineage>
</organism>
<dbReference type="Proteomes" id="UP001501676">
    <property type="component" value="Unassembled WGS sequence"/>
</dbReference>
<dbReference type="PROSITE" id="PS00074">
    <property type="entry name" value="GLFV_DEHYDROGENASE"/>
    <property type="match status" value="1"/>
</dbReference>